<dbReference type="Proteomes" id="UP000214365">
    <property type="component" value="Unassembled WGS sequence"/>
</dbReference>
<dbReference type="GeneID" id="31003256"/>
<dbReference type="EMBL" id="LFMY01000004">
    <property type="protein sequence ID" value="OKL61385.1"/>
    <property type="molecule type" value="Genomic_DNA"/>
</dbReference>
<evidence type="ECO:0000313" key="3">
    <source>
        <dbReference type="EMBL" id="OKL61385.1"/>
    </source>
</evidence>
<dbReference type="PANTHER" id="PTHR37987">
    <property type="entry name" value="CHROMOSOME 9, WHOLE GENOME SHOTGUN SEQUENCE"/>
    <property type="match status" value="1"/>
</dbReference>
<dbReference type="STRING" id="1441469.A0A225B3H9"/>
<dbReference type="AlphaFoldDB" id="A0A225B3H9"/>
<protein>
    <recommendedName>
        <fullName evidence="2">Oxo-4-hydroxy-4-carboxy-5-ureidoimidazoline decarboxylase domain-containing protein</fullName>
    </recommendedName>
</protein>
<accession>A0A225B3H9</accession>
<comment type="caution">
    <text evidence="3">The sequence shown here is derived from an EMBL/GenBank/DDBJ whole genome shotgun (WGS) entry which is preliminary data.</text>
</comment>
<organism evidence="3 4">
    <name type="scientific">Talaromyces atroroseus</name>
    <dbReference type="NCBI Taxonomy" id="1441469"/>
    <lineage>
        <taxon>Eukaryota</taxon>
        <taxon>Fungi</taxon>
        <taxon>Dikarya</taxon>
        <taxon>Ascomycota</taxon>
        <taxon>Pezizomycotina</taxon>
        <taxon>Eurotiomycetes</taxon>
        <taxon>Eurotiomycetidae</taxon>
        <taxon>Eurotiales</taxon>
        <taxon>Trichocomaceae</taxon>
        <taxon>Talaromyces</taxon>
        <taxon>Talaromyces sect. Trachyspermi</taxon>
    </lineage>
</organism>
<dbReference type="Gene3D" id="1.10.3330.10">
    <property type="entry name" value="Oxo-4-hydroxy-4-carboxy-5-ureidoimidazoline decarboxylase"/>
    <property type="match status" value="1"/>
</dbReference>
<keyword evidence="4" id="KW-1185">Reference proteome</keyword>
<dbReference type="GO" id="GO:0006144">
    <property type="term" value="P:purine nucleobase metabolic process"/>
    <property type="evidence" value="ECO:0007669"/>
    <property type="project" value="UniProtKB-KW"/>
</dbReference>
<dbReference type="PANTHER" id="PTHR37987:SF1">
    <property type="entry name" value="OXO-4-HYDROXY-4-CARBOXY-5-UREIDOIMIDAZOLINE DECARBOXYLASE DOMAIN-CONTAINING PROTEIN"/>
    <property type="match status" value="1"/>
</dbReference>
<evidence type="ECO:0000313" key="4">
    <source>
        <dbReference type="Proteomes" id="UP000214365"/>
    </source>
</evidence>
<dbReference type="InterPro" id="IPR018020">
    <property type="entry name" value="OHCU_decarboxylase"/>
</dbReference>
<keyword evidence="1" id="KW-0659">Purine metabolism</keyword>
<reference evidence="3 4" key="1">
    <citation type="submission" date="2015-06" db="EMBL/GenBank/DDBJ databases">
        <title>Talaromyces atroroseus IBT 11181 draft genome.</title>
        <authorList>
            <person name="Rasmussen K.B."/>
            <person name="Rasmussen S."/>
            <person name="Petersen B."/>
            <person name="Sicheritz-Ponten T."/>
            <person name="Mortensen U.H."/>
            <person name="Thrane U."/>
        </authorList>
    </citation>
    <scope>NUCLEOTIDE SEQUENCE [LARGE SCALE GENOMIC DNA]</scope>
    <source>
        <strain evidence="3 4">IBT 11181</strain>
    </source>
</reference>
<name>A0A225B3H9_TALAT</name>
<proteinExistence type="predicted"/>
<evidence type="ECO:0000259" key="2">
    <source>
        <dbReference type="Pfam" id="PF09349"/>
    </source>
</evidence>
<feature type="domain" description="Oxo-4-hydroxy-4-carboxy-5-ureidoimidazoline decarboxylase" evidence="2">
    <location>
        <begin position="12"/>
        <end position="187"/>
    </location>
</feature>
<dbReference type="RefSeq" id="XP_020121506.1">
    <property type="nucleotide sequence ID" value="XM_020265808.1"/>
</dbReference>
<gene>
    <name evidence="3" type="ORF">UA08_03501</name>
</gene>
<dbReference type="Pfam" id="PF09349">
    <property type="entry name" value="OHCU_decarbox"/>
    <property type="match status" value="1"/>
</dbReference>
<dbReference type="SUPFAM" id="SSF158694">
    <property type="entry name" value="UraD-Like"/>
    <property type="match status" value="1"/>
</dbReference>
<dbReference type="InterPro" id="IPR036778">
    <property type="entry name" value="OHCU_decarboxylase_sf"/>
</dbReference>
<evidence type="ECO:0000256" key="1">
    <source>
        <dbReference type="ARBA" id="ARBA00022631"/>
    </source>
</evidence>
<sequence length="192" mass="21258">MALPPIASLSTVPVADQLSAIDTLFEPSPELHALLRPILSDQRFAFASYDALVDAIYSRMSALSTTSDPETKQALFGILGAHPRLGAASPAHLSELSRREQANINAANEQQSALSSLNKEYEDKYPGLRYVALLCQHGSNDGRTFVNGRGRDVIMVDMRRRIDRGNFDQEVRDNIEAMCDIAKDRARKLQQD</sequence>
<dbReference type="OrthoDB" id="5398391at2759"/>